<dbReference type="Gene3D" id="3.30.56.110">
    <property type="entry name" value="Protein of unknown function DUF2237"/>
    <property type="match status" value="1"/>
</dbReference>
<dbReference type="Pfam" id="PF09996">
    <property type="entry name" value="DUF2237"/>
    <property type="match status" value="1"/>
</dbReference>
<protein>
    <submittedName>
        <fullName evidence="1">DUF2237 domain-containing protein</fullName>
    </submittedName>
</protein>
<organism evidence="1 2">
    <name type="scientific">Vasconcelosia minhoensis LEGE 07310</name>
    <dbReference type="NCBI Taxonomy" id="915328"/>
    <lineage>
        <taxon>Bacteria</taxon>
        <taxon>Bacillati</taxon>
        <taxon>Cyanobacteriota</taxon>
        <taxon>Cyanophyceae</taxon>
        <taxon>Nodosilineales</taxon>
        <taxon>Cymatolegaceae</taxon>
        <taxon>Vasconcelosia</taxon>
        <taxon>Vasconcelosia minhoensis</taxon>
    </lineage>
</organism>
<evidence type="ECO:0000313" key="2">
    <source>
        <dbReference type="Proteomes" id="UP000636505"/>
    </source>
</evidence>
<accession>A0A8J7A4V2</accession>
<gene>
    <name evidence="1" type="ORF">IQ241_03415</name>
</gene>
<keyword evidence="2" id="KW-1185">Reference proteome</keyword>
<proteinExistence type="predicted"/>
<dbReference type="AlphaFoldDB" id="A0A8J7A4V2"/>
<dbReference type="Proteomes" id="UP000636505">
    <property type="component" value="Unassembled WGS sequence"/>
</dbReference>
<comment type="caution">
    <text evidence="1">The sequence shown here is derived from an EMBL/GenBank/DDBJ whole genome shotgun (WGS) entry which is preliminary data.</text>
</comment>
<name>A0A8J7A4V2_9CYAN</name>
<reference evidence="1" key="1">
    <citation type="submission" date="2020-10" db="EMBL/GenBank/DDBJ databases">
        <authorList>
            <person name="Castelo-Branco R."/>
            <person name="Eusebio N."/>
            <person name="Adriana R."/>
            <person name="Vieira A."/>
            <person name="Brugerolle De Fraissinette N."/>
            <person name="Rezende De Castro R."/>
            <person name="Schneider M.P."/>
            <person name="Vasconcelos V."/>
            <person name="Leao P.N."/>
        </authorList>
    </citation>
    <scope>NUCLEOTIDE SEQUENCE</scope>
    <source>
        <strain evidence="1">LEGE 07310</strain>
    </source>
</reference>
<evidence type="ECO:0000313" key="1">
    <source>
        <dbReference type="EMBL" id="MBE9076352.1"/>
    </source>
</evidence>
<dbReference type="PANTHER" id="PTHR37466:SF1">
    <property type="entry name" value="SLR1628 PROTEIN"/>
    <property type="match status" value="1"/>
</dbReference>
<dbReference type="InterPro" id="IPR018714">
    <property type="entry name" value="DUF2237"/>
</dbReference>
<sequence length="124" mass="13126">MAEANSAKNVLGSELQACCTDPMTGFYRDGSCHTGPQDRGSHVVCARVTEAFLSYTKAQGNDLSTPRPEFNFPGLKPGDGWCLCAARWKEALDDGVAPPVVLAATHEAALKTVSLDDLKANAAE</sequence>
<dbReference type="EMBL" id="JADEXG010000005">
    <property type="protein sequence ID" value="MBE9076352.1"/>
    <property type="molecule type" value="Genomic_DNA"/>
</dbReference>
<dbReference type="PANTHER" id="PTHR37466">
    <property type="entry name" value="SLR1628 PROTEIN"/>
    <property type="match status" value="1"/>
</dbReference>
<dbReference type="RefSeq" id="WP_193905013.1">
    <property type="nucleotide sequence ID" value="NZ_JADEXG010000005.1"/>
</dbReference>